<accession>A0AAV5SDW8</accession>
<dbReference type="PROSITE" id="PS50011">
    <property type="entry name" value="PROTEIN_KINASE_DOM"/>
    <property type="match status" value="1"/>
</dbReference>
<dbReference type="InterPro" id="IPR011009">
    <property type="entry name" value="Kinase-like_dom_sf"/>
</dbReference>
<dbReference type="PANTHER" id="PTHR11042:SF91">
    <property type="entry name" value="EUKARYOTIC TRANSLATION INITIATION FACTOR 2-ALPHA KINASE"/>
    <property type="match status" value="1"/>
</dbReference>
<dbReference type="SMART" id="SM00220">
    <property type="entry name" value="S_TKc"/>
    <property type="match status" value="1"/>
</dbReference>
<evidence type="ECO:0000313" key="7">
    <source>
        <dbReference type="Proteomes" id="UP001432027"/>
    </source>
</evidence>
<dbReference type="SUPFAM" id="SSF56112">
    <property type="entry name" value="Protein kinase-like (PK-like)"/>
    <property type="match status" value="1"/>
</dbReference>
<dbReference type="GO" id="GO:0004694">
    <property type="term" value="F:eukaryotic translation initiation factor 2alpha kinase activity"/>
    <property type="evidence" value="ECO:0007669"/>
    <property type="project" value="TreeGrafter"/>
</dbReference>
<keyword evidence="7" id="KW-1185">Reference proteome</keyword>
<feature type="domain" description="Protein kinase" evidence="5">
    <location>
        <begin position="1"/>
        <end position="145"/>
    </location>
</feature>
<evidence type="ECO:0000259" key="5">
    <source>
        <dbReference type="PROSITE" id="PS50011"/>
    </source>
</evidence>
<organism evidence="6 7">
    <name type="scientific">Pristionchus entomophagus</name>
    <dbReference type="NCBI Taxonomy" id="358040"/>
    <lineage>
        <taxon>Eukaryota</taxon>
        <taxon>Metazoa</taxon>
        <taxon>Ecdysozoa</taxon>
        <taxon>Nematoda</taxon>
        <taxon>Chromadorea</taxon>
        <taxon>Rhabditida</taxon>
        <taxon>Rhabditina</taxon>
        <taxon>Diplogasteromorpha</taxon>
        <taxon>Diplogasteroidea</taxon>
        <taxon>Neodiplogasteridae</taxon>
        <taxon>Pristionchus</taxon>
    </lineage>
</organism>
<comment type="caution">
    <text evidence="6">The sequence shown here is derived from an EMBL/GenBank/DDBJ whole genome shotgun (WGS) entry which is preliminary data.</text>
</comment>
<dbReference type="InterPro" id="IPR050339">
    <property type="entry name" value="CC_SR_Kinase"/>
</dbReference>
<sequence>FQPDNLLFVEEDTVKLCDLGIATVRRPEGASNTLISRTHHGTPMYMSPEQLSLFGQYSSKSDVFALGLILAELCLVLSKDERNNVILSFTVPSMHDFLQIFDNYRKGEQCDLFTDAETKEFVGMLTQVDPTNRPTCQEMLDHPYLS</sequence>
<gene>
    <name evidence="6" type="ORF">PENTCL1PPCAC_3716</name>
</gene>
<name>A0AAV5SDW8_9BILA</name>
<evidence type="ECO:0000256" key="2">
    <source>
        <dbReference type="ARBA" id="ARBA00022741"/>
    </source>
</evidence>
<protein>
    <recommendedName>
        <fullName evidence="5">Protein kinase domain-containing protein</fullName>
    </recommendedName>
</protein>
<dbReference type="GO" id="GO:0005634">
    <property type="term" value="C:nucleus"/>
    <property type="evidence" value="ECO:0007669"/>
    <property type="project" value="TreeGrafter"/>
</dbReference>
<keyword evidence="3" id="KW-0418">Kinase</keyword>
<feature type="non-terminal residue" evidence="6">
    <location>
        <position position="1"/>
    </location>
</feature>
<dbReference type="InterPro" id="IPR000719">
    <property type="entry name" value="Prot_kinase_dom"/>
</dbReference>
<dbReference type="PANTHER" id="PTHR11042">
    <property type="entry name" value="EUKARYOTIC TRANSLATION INITIATION FACTOR 2-ALPHA KINASE EIF2-ALPHA KINASE -RELATED"/>
    <property type="match status" value="1"/>
</dbReference>
<proteinExistence type="predicted"/>
<evidence type="ECO:0000256" key="4">
    <source>
        <dbReference type="ARBA" id="ARBA00022840"/>
    </source>
</evidence>
<feature type="non-terminal residue" evidence="6">
    <location>
        <position position="146"/>
    </location>
</feature>
<evidence type="ECO:0000256" key="3">
    <source>
        <dbReference type="ARBA" id="ARBA00022777"/>
    </source>
</evidence>
<keyword evidence="2" id="KW-0547">Nucleotide-binding</keyword>
<dbReference type="GO" id="GO:0005737">
    <property type="term" value="C:cytoplasm"/>
    <property type="evidence" value="ECO:0007669"/>
    <property type="project" value="TreeGrafter"/>
</dbReference>
<evidence type="ECO:0000256" key="1">
    <source>
        <dbReference type="ARBA" id="ARBA00022679"/>
    </source>
</evidence>
<dbReference type="Gene3D" id="1.10.510.10">
    <property type="entry name" value="Transferase(Phosphotransferase) domain 1"/>
    <property type="match status" value="1"/>
</dbReference>
<reference evidence="6" key="1">
    <citation type="submission" date="2023-10" db="EMBL/GenBank/DDBJ databases">
        <title>Genome assembly of Pristionchus species.</title>
        <authorList>
            <person name="Yoshida K."/>
            <person name="Sommer R.J."/>
        </authorList>
    </citation>
    <scope>NUCLEOTIDE SEQUENCE</scope>
    <source>
        <strain evidence="6">RS0144</strain>
    </source>
</reference>
<keyword evidence="1" id="KW-0808">Transferase</keyword>
<evidence type="ECO:0000313" key="6">
    <source>
        <dbReference type="EMBL" id="GMS81541.1"/>
    </source>
</evidence>
<dbReference type="Proteomes" id="UP001432027">
    <property type="component" value="Unassembled WGS sequence"/>
</dbReference>
<dbReference type="Pfam" id="PF00069">
    <property type="entry name" value="Pkinase"/>
    <property type="match status" value="1"/>
</dbReference>
<dbReference type="GO" id="GO:0005524">
    <property type="term" value="F:ATP binding"/>
    <property type="evidence" value="ECO:0007669"/>
    <property type="project" value="UniProtKB-KW"/>
</dbReference>
<keyword evidence="4" id="KW-0067">ATP-binding</keyword>
<dbReference type="AlphaFoldDB" id="A0AAV5SDW8"/>
<dbReference type="EMBL" id="BTSX01000001">
    <property type="protein sequence ID" value="GMS81541.1"/>
    <property type="molecule type" value="Genomic_DNA"/>
</dbReference>